<keyword evidence="4 7" id="KW-0863">Zinc-finger</keyword>
<evidence type="ECO:0000313" key="9">
    <source>
        <dbReference type="EMBL" id="KAJ8298595.1"/>
    </source>
</evidence>
<evidence type="ECO:0000259" key="8">
    <source>
        <dbReference type="PROSITE" id="PS50157"/>
    </source>
</evidence>
<name>A0ABQ9E0A6_TEGGR</name>
<dbReference type="Pfam" id="PF00096">
    <property type="entry name" value="zf-C2H2"/>
    <property type="match status" value="1"/>
</dbReference>
<dbReference type="InterPro" id="IPR013087">
    <property type="entry name" value="Znf_C2H2_type"/>
</dbReference>
<dbReference type="SUPFAM" id="SSF57667">
    <property type="entry name" value="beta-beta-alpha zinc fingers"/>
    <property type="match status" value="1"/>
</dbReference>
<dbReference type="PROSITE" id="PS00028">
    <property type="entry name" value="ZINC_FINGER_C2H2_1"/>
    <property type="match status" value="3"/>
</dbReference>
<proteinExistence type="predicted"/>
<gene>
    <name evidence="9" type="ORF">KUTeg_022655</name>
</gene>
<keyword evidence="3" id="KW-0677">Repeat</keyword>
<dbReference type="EMBL" id="JARBDR010000921">
    <property type="protein sequence ID" value="KAJ8298595.1"/>
    <property type="molecule type" value="Genomic_DNA"/>
</dbReference>
<evidence type="ECO:0000256" key="2">
    <source>
        <dbReference type="ARBA" id="ARBA00022723"/>
    </source>
</evidence>
<evidence type="ECO:0000256" key="5">
    <source>
        <dbReference type="ARBA" id="ARBA00022833"/>
    </source>
</evidence>
<evidence type="ECO:0000256" key="1">
    <source>
        <dbReference type="ARBA" id="ARBA00004123"/>
    </source>
</evidence>
<dbReference type="PANTHER" id="PTHR24394:SF29">
    <property type="entry name" value="MYONEURIN"/>
    <property type="match status" value="1"/>
</dbReference>
<evidence type="ECO:0000256" key="6">
    <source>
        <dbReference type="ARBA" id="ARBA00023242"/>
    </source>
</evidence>
<dbReference type="Proteomes" id="UP001217089">
    <property type="component" value="Unassembled WGS sequence"/>
</dbReference>
<dbReference type="PROSITE" id="PS50157">
    <property type="entry name" value="ZINC_FINGER_C2H2_2"/>
    <property type="match status" value="2"/>
</dbReference>
<dbReference type="Gene3D" id="3.30.160.60">
    <property type="entry name" value="Classic Zinc Finger"/>
    <property type="match status" value="2"/>
</dbReference>
<feature type="domain" description="C2H2-type" evidence="8">
    <location>
        <begin position="47"/>
        <end position="70"/>
    </location>
</feature>
<keyword evidence="5" id="KW-0862">Zinc</keyword>
<evidence type="ECO:0000256" key="3">
    <source>
        <dbReference type="ARBA" id="ARBA00022737"/>
    </source>
</evidence>
<protein>
    <recommendedName>
        <fullName evidence="8">C2H2-type domain-containing protein</fullName>
    </recommendedName>
</protein>
<organism evidence="9 10">
    <name type="scientific">Tegillarca granosa</name>
    <name type="common">Malaysian cockle</name>
    <name type="synonym">Anadara granosa</name>
    <dbReference type="NCBI Taxonomy" id="220873"/>
    <lineage>
        <taxon>Eukaryota</taxon>
        <taxon>Metazoa</taxon>
        <taxon>Spiralia</taxon>
        <taxon>Lophotrochozoa</taxon>
        <taxon>Mollusca</taxon>
        <taxon>Bivalvia</taxon>
        <taxon>Autobranchia</taxon>
        <taxon>Pteriomorphia</taxon>
        <taxon>Arcoida</taxon>
        <taxon>Arcoidea</taxon>
        <taxon>Arcidae</taxon>
        <taxon>Tegillarca</taxon>
    </lineage>
</organism>
<evidence type="ECO:0000256" key="7">
    <source>
        <dbReference type="PROSITE-ProRule" id="PRU00042"/>
    </source>
</evidence>
<sequence>MATSELVHRSMEFGNQKAEKLADFVRAELFDLDFGQHSETTAPGHNFQCKFCHTYFEIEGHLRNHLKESHGRHYFEICRTCERGFFSVSGFTNHTCLVNPEEMVYYCLGLRLLQSEQTVGHFEENSGSCQKELPLVVPTRRTNFSIECKFCHSYFESVEAMRTHLKKDHGRDFLEICRTCHRWFFSVSGFKNHTCVSEDCQFWCSICEKGFRYNSTLQIHMKSHSEERKNQCPKCFKLFKHKYCLKTHSCK</sequence>
<comment type="subcellular location">
    <subcellularLocation>
        <location evidence="1">Nucleus</location>
    </subcellularLocation>
</comment>
<evidence type="ECO:0000256" key="4">
    <source>
        <dbReference type="ARBA" id="ARBA00022771"/>
    </source>
</evidence>
<keyword evidence="10" id="KW-1185">Reference proteome</keyword>
<dbReference type="PANTHER" id="PTHR24394">
    <property type="entry name" value="ZINC FINGER PROTEIN"/>
    <property type="match status" value="1"/>
</dbReference>
<evidence type="ECO:0000313" key="10">
    <source>
        <dbReference type="Proteomes" id="UP001217089"/>
    </source>
</evidence>
<keyword evidence="6" id="KW-0539">Nucleus</keyword>
<dbReference type="InterPro" id="IPR036236">
    <property type="entry name" value="Znf_C2H2_sf"/>
</dbReference>
<feature type="domain" description="C2H2-type" evidence="8">
    <location>
        <begin position="202"/>
        <end position="229"/>
    </location>
</feature>
<dbReference type="SMART" id="SM00355">
    <property type="entry name" value="ZnF_C2H2"/>
    <property type="match status" value="3"/>
</dbReference>
<accession>A0ABQ9E0A6</accession>
<reference evidence="9 10" key="1">
    <citation type="submission" date="2022-12" db="EMBL/GenBank/DDBJ databases">
        <title>Chromosome-level genome of Tegillarca granosa.</title>
        <authorList>
            <person name="Kim J."/>
        </authorList>
    </citation>
    <scope>NUCLEOTIDE SEQUENCE [LARGE SCALE GENOMIC DNA]</scope>
    <source>
        <strain evidence="9">Teg-2019</strain>
        <tissue evidence="9">Adductor muscle</tissue>
    </source>
</reference>
<keyword evidence="2" id="KW-0479">Metal-binding</keyword>
<comment type="caution">
    <text evidence="9">The sequence shown here is derived from an EMBL/GenBank/DDBJ whole genome shotgun (WGS) entry which is preliminary data.</text>
</comment>